<dbReference type="InterPro" id="IPR032675">
    <property type="entry name" value="LRR_dom_sf"/>
</dbReference>
<evidence type="ECO:0000256" key="1">
    <source>
        <dbReference type="ARBA" id="ARBA00022614"/>
    </source>
</evidence>
<keyword evidence="3" id="KW-0677">Repeat</keyword>
<dbReference type="GO" id="GO:0035591">
    <property type="term" value="F:signaling adaptor activity"/>
    <property type="evidence" value="ECO:0007669"/>
    <property type="project" value="TreeGrafter"/>
</dbReference>
<dbReference type="Gene3D" id="3.80.10.10">
    <property type="entry name" value="Ribonuclease Inhibitor"/>
    <property type="match status" value="1"/>
</dbReference>
<feature type="domain" description="Secretion system C-terminal sorting" evidence="4">
    <location>
        <begin position="272"/>
        <end position="334"/>
    </location>
</feature>
<evidence type="ECO:0000259" key="4">
    <source>
        <dbReference type="Pfam" id="PF18962"/>
    </source>
</evidence>
<dbReference type="AlphaFoldDB" id="A0A4V1N4W5"/>
<dbReference type="Pfam" id="PF18962">
    <property type="entry name" value="Por_Secre_tail"/>
    <property type="match status" value="1"/>
</dbReference>
<dbReference type="NCBIfam" id="TIGR04183">
    <property type="entry name" value="Por_Secre_tail"/>
    <property type="match status" value="1"/>
</dbReference>
<organism evidence="5 6">
    <name type="scientific">Flavobacterium piscinae</name>
    <dbReference type="NCBI Taxonomy" id="2506424"/>
    <lineage>
        <taxon>Bacteria</taxon>
        <taxon>Pseudomonadati</taxon>
        <taxon>Bacteroidota</taxon>
        <taxon>Flavobacteriia</taxon>
        <taxon>Flavobacteriales</taxon>
        <taxon>Flavobacteriaceae</taxon>
        <taxon>Flavobacterium</taxon>
    </lineage>
</organism>
<dbReference type="InterPro" id="IPR052574">
    <property type="entry name" value="CDIRP"/>
</dbReference>
<sequence>MKSIIIFFICVVSNAQIINIPDQNFKNKLLQANTTNQTAAGAIIDTNANGEIEISEALMVNYLFVAVSNISDLTGIEYFTNLQYLFVNVNSITNIDLSTLTNLIQFRCDNNNLSSIDFSGLNNLAGINISNNNFNSINLNGLIALEGIALSNNNISFFDATSKPFLKEVYCFNNQLSSLDFSSNPLLTKLHCRNNNLTSLTIKNGINQDFNLTTNNDCWKTGNPNLTTICADESELASVQSFLDGCGSQQTISVNSNCNLTSQDFTKNQIAIYPNPVNDVLNINLENSIISSVTVFNTLGQKVYFSYSTTSQIDVSKLEAGVYFLKVDGLEGEYYGRFVKK</sequence>
<dbReference type="Proteomes" id="UP000289734">
    <property type="component" value="Unassembled WGS sequence"/>
</dbReference>
<dbReference type="PANTHER" id="PTHR47566:SF1">
    <property type="entry name" value="PROTEIN NUD1"/>
    <property type="match status" value="1"/>
</dbReference>
<keyword evidence="6" id="KW-1185">Reference proteome</keyword>
<reference evidence="6" key="1">
    <citation type="submission" date="2019-01" db="EMBL/GenBank/DDBJ databases">
        <title>Cytophagaceae bacterium strain CAR-16.</title>
        <authorList>
            <person name="Chen W.-M."/>
        </authorList>
    </citation>
    <scope>NUCLEOTIDE SEQUENCE [LARGE SCALE GENOMIC DNA]</scope>
    <source>
        <strain evidence="6">ICH-30</strain>
    </source>
</reference>
<evidence type="ECO:0000256" key="3">
    <source>
        <dbReference type="ARBA" id="ARBA00022737"/>
    </source>
</evidence>
<evidence type="ECO:0000313" key="6">
    <source>
        <dbReference type="Proteomes" id="UP000289734"/>
    </source>
</evidence>
<dbReference type="EMBL" id="SBKQ01000004">
    <property type="protein sequence ID" value="RXR33586.1"/>
    <property type="molecule type" value="Genomic_DNA"/>
</dbReference>
<name>A0A4V1N4W5_9FLAO</name>
<dbReference type="RefSeq" id="WP_129463686.1">
    <property type="nucleotide sequence ID" value="NZ_SBKQ01000004.1"/>
</dbReference>
<dbReference type="PANTHER" id="PTHR47566">
    <property type="match status" value="1"/>
</dbReference>
<dbReference type="InterPro" id="IPR026444">
    <property type="entry name" value="Secre_tail"/>
</dbReference>
<keyword evidence="2" id="KW-0732">Signal</keyword>
<protein>
    <submittedName>
        <fullName evidence="5">T9SS type A sorting domain-containing protein</fullName>
    </submittedName>
</protein>
<evidence type="ECO:0000313" key="5">
    <source>
        <dbReference type="EMBL" id="RXR33586.1"/>
    </source>
</evidence>
<proteinExistence type="predicted"/>
<dbReference type="OrthoDB" id="8901262at2"/>
<keyword evidence="1" id="KW-0433">Leucine-rich repeat</keyword>
<accession>A0A4V1N4W5</accession>
<comment type="caution">
    <text evidence="5">The sequence shown here is derived from an EMBL/GenBank/DDBJ whole genome shotgun (WGS) entry which is preliminary data.</text>
</comment>
<gene>
    <name evidence="5" type="ORF">EQG68_05005</name>
</gene>
<dbReference type="SUPFAM" id="SSF52058">
    <property type="entry name" value="L domain-like"/>
    <property type="match status" value="1"/>
</dbReference>
<evidence type="ECO:0000256" key="2">
    <source>
        <dbReference type="ARBA" id="ARBA00022729"/>
    </source>
</evidence>